<dbReference type="InterPro" id="IPR018022">
    <property type="entry name" value="IPT"/>
</dbReference>
<reference evidence="14 15" key="1">
    <citation type="submission" date="2024-01" db="EMBL/GenBank/DDBJ databases">
        <title>Pedobacter sp. nov., isolated from oil-contaminated soil.</title>
        <authorList>
            <person name="Le N.T.T."/>
        </authorList>
    </citation>
    <scope>NUCLEOTIDE SEQUENCE [LARGE SCALE GENOMIC DNA]</scope>
    <source>
        <strain evidence="14 15">VNH31</strain>
    </source>
</reference>
<name>A0ABU7H2R5_9SPHI</name>
<evidence type="ECO:0000256" key="11">
    <source>
        <dbReference type="RuleBase" id="RU003783"/>
    </source>
</evidence>
<comment type="catalytic activity">
    <reaction evidence="9 10 11">
        <text>adenosine(37) in tRNA + dimethylallyl diphosphate = N(6)-dimethylallyladenosine(37) in tRNA + diphosphate</text>
        <dbReference type="Rhea" id="RHEA:26482"/>
        <dbReference type="Rhea" id="RHEA-COMP:10162"/>
        <dbReference type="Rhea" id="RHEA-COMP:10375"/>
        <dbReference type="ChEBI" id="CHEBI:33019"/>
        <dbReference type="ChEBI" id="CHEBI:57623"/>
        <dbReference type="ChEBI" id="CHEBI:74411"/>
        <dbReference type="ChEBI" id="CHEBI:74415"/>
        <dbReference type="EC" id="2.5.1.75"/>
    </reaction>
</comment>
<dbReference type="Gene3D" id="3.40.50.300">
    <property type="entry name" value="P-loop containing nucleotide triphosphate hydrolases"/>
    <property type="match status" value="1"/>
</dbReference>
<keyword evidence="7 10" id="KW-0067">ATP-binding</keyword>
<dbReference type="PANTHER" id="PTHR11088">
    <property type="entry name" value="TRNA DIMETHYLALLYLTRANSFERASE"/>
    <property type="match status" value="1"/>
</dbReference>
<organism evidence="14 15">
    <name type="scientific">Pedobacter flavus</name>
    <dbReference type="NCBI Taxonomy" id="3113906"/>
    <lineage>
        <taxon>Bacteria</taxon>
        <taxon>Pseudomonadati</taxon>
        <taxon>Bacteroidota</taxon>
        <taxon>Sphingobacteriia</taxon>
        <taxon>Sphingobacteriales</taxon>
        <taxon>Sphingobacteriaceae</taxon>
        <taxon>Pedobacter</taxon>
    </lineage>
</organism>
<evidence type="ECO:0000256" key="8">
    <source>
        <dbReference type="ARBA" id="ARBA00022842"/>
    </source>
</evidence>
<sequence length="312" mass="36262">MELSINNPLLVILGPTASGKTELAVRLADYFNGEIISADSRQVYRGMDIGTGKDLNSYNFNGKQIKYHLIDCVDAGEKYNLHLFKEDFQGVYKNIISNNKLPILCGGTGLYIQNVLQEYPFTSIPIDNYLRSQLEVKSKEELLVILNSLDHHFMKVDLSSHKRIIRAIEICNYLKSNNLIESENIKYNSLVIGLKGDRSILREKIKLRLENRIEEGLIEEVEELLKSNISFDILAYYGLEYKFVAMYLKQEISKSELVNRLFIAICQYAKRQETYFRKMEKDGIKIEWIDFSEDKETIFHHSKKLAENYFIK</sequence>
<dbReference type="EC" id="2.5.1.75" evidence="10"/>
<comment type="caution">
    <text evidence="10">Lacks conserved residue(s) required for the propagation of feature annotation.</text>
</comment>
<evidence type="ECO:0000256" key="5">
    <source>
        <dbReference type="ARBA" id="ARBA00022694"/>
    </source>
</evidence>
<feature type="site" description="Interaction with substrate tRNA" evidence="10">
    <location>
        <position position="131"/>
    </location>
</feature>
<evidence type="ECO:0000256" key="10">
    <source>
        <dbReference type="HAMAP-Rule" id="MF_00185"/>
    </source>
</evidence>
<evidence type="ECO:0000256" key="9">
    <source>
        <dbReference type="ARBA" id="ARBA00049563"/>
    </source>
</evidence>
<keyword evidence="8 10" id="KW-0460">Magnesium</keyword>
<evidence type="ECO:0000256" key="12">
    <source>
        <dbReference type="RuleBase" id="RU003784"/>
    </source>
</evidence>
<feature type="binding site" evidence="10">
    <location>
        <begin position="14"/>
        <end position="21"/>
    </location>
    <ligand>
        <name>ATP</name>
        <dbReference type="ChEBI" id="CHEBI:30616"/>
    </ligand>
</feature>
<gene>
    <name evidence="10 14" type="primary">miaA</name>
    <name evidence="14" type="ORF">VRU49_09020</name>
</gene>
<keyword evidence="5 10" id="KW-0819">tRNA processing</keyword>
<protein>
    <recommendedName>
        <fullName evidence="10">tRNA dimethylallyltransferase</fullName>
        <ecNumber evidence="10">2.5.1.75</ecNumber>
    </recommendedName>
    <alternativeName>
        <fullName evidence="10">Dimethylallyl diphosphate:tRNA dimethylallyltransferase</fullName>
        <shortName evidence="10">DMAPP:tRNA dimethylallyltransferase</shortName>
        <shortName evidence="10">DMATase</shortName>
    </alternativeName>
    <alternativeName>
        <fullName evidence="10">Isopentenyl-diphosphate:tRNA isopentenyltransferase</fullName>
        <shortName evidence="10">IPP transferase</shortName>
        <shortName evidence="10">IPPT</shortName>
        <shortName evidence="10">IPTase</shortName>
    </alternativeName>
</protein>
<keyword evidence="15" id="KW-1185">Reference proteome</keyword>
<dbReference type="HAMAP" id="MF_00185">
    <property type="entry name" value="IPP_trans"/>
    <property type="match status" value="1"/>
</dbReference>
<feature type="site" description="Interaction with substrate tRNA" evidence="10">
    <location>
        <position position="108"/>
    </location>
</feature>
<evidence type="ECO:0000313" key="14">
    <source>
        <dbReference type="EMBL" id="MEE1885555.1"/>
    </source>
</evidence>
<dbReference type="EMBL" id="JAZDQU010000002">
    <property type="protein sequence ID" value="MEE1885555.1"/>
    <property type="molecule type" value="Genomic_DNA"/>
</dbReference>
<comment type="caution">
    <text evidence="14">The sequence shown here is derived from an EMBL/GenBank/DDBJ whole genome shotgun (WGS) entry which is preliminary data.</text>
</comment>
<accession>A0ABU7H2R5</accession>
<dbReference type="SUPFAM" id="SSF52540">
    <property type="entry name" value="P-loop containing nucleoside triphosphate hydrolases"/>
    <property type="match status" value="2"/>
</dbReference>
<comment type="subunit">
    <text evidence="10">Monomer.</text>
</comment>
<evidence type="ECO:0000256" key="4">
    <source>
        <dbReference type="ARBA" id="ARBA00022679"/>
    </source>
</evidence>
<evidence type="ECO:0000256" key="13">
    <source>
        <dbReference type="RuleBase" id="RU003785"/>
    </source>
</evidence>
<dbReference type="InterPro" id="IPR027417">
    <property type="entry name" value="P-loop_NTPase"/>
</dbReference>
<feature type="region of interest" description="Interaction with substrate tRNA" evidence="10">
    <location>
        <begin position="39"/>
        <end position="42"/>
    </location>
</feature>
<keyword evidence="6 10" id="KW-0547">Nucleotide-binding</keyword>
<dbReference type="PANTHER" id="PTHR11088:SF60">
    <property type="entry name" value="TRNA DIMETHYLALLYLTRANSFERASE"/>
    <property type="match status" value="1"/>
</dbReference>
<dbReference type="NCBIfam" id="TIGR00174">
    <property type="entry name" value="miaA"/>
    <property type="match status" value="1"/>
</dbReference>
<evidence type="ECO:0000313" key="15">
    <source>
        <dbReference type="Proteomes" id="UP001337681"/>
    </source>
</evidence>
<comment type="cofactor">
    <cofactor evidence="1 10">
        <name>Mg(2+)</name>
        <dbReference type="ChEBI" id="CHEBI:18420"/>
    </cofactor>
</comment>
<evidence type="ECO:0000256" key="3">
    <source>
        <dbReference type="ARBA" id="ARBA00005842"/>
    </source>
</evidence>
<evidence type="ECO:0000256" key="7">
    <source>
        <dbReference type="ARBA" id="ARBA00022840"/>
    </source>
</evidence>
<dbReference type="GO" id="GO:0052381">
    <property type="term" value="F:tRNA dimethylallyltransferase activity"/>
    <property type="evidence" value="ECO:0007669"/>
    <property type="project" value="UniProtKB-EC"/>
</dbReference>
<dbReference type="Pfam" id="PF01715">
    <property type="entry name" value="IPPT"/>
    <property type="match status" value="1"/>
</dbReference>
<evidence type="ECO:0000256" key="2">
    <source>
        <dbReference type="ARBA" id="ARBA00003213"/>
    </source>
</evidence>
<comment type="function">
    <text evidence="2 10 12">Catalyzes the transfer of a dimethylallyl group onto the adenine at position 37 in tRNAs that read codons beginning with uridine, leading to the formation of N6-(dimethylallyl)adenosine (i(6)A).</text>
</comment>
<comment type="similarity">
    <text evidence="3 10 13">Belongs to the IPP transferase family.</text>
</comment>
<dbReference type="RefSeq" id="WP_330146450.1">
    <property type="nucleotide sequence ID" value="NZ_JAZDQU010000002.1"/>
</dbReference>
<proteinExistence type="inferred from homology"/>
<evidence type="ECO:0000256" key="6">
    <source>
        <dbReference type="ARBA" id="ARBA00022741"/>
    </source>
</evidence>
<keyword evidence="4 10" id="KW-0808">Transferase</keyword>
<feature type="binding site" evidence="10">
    <location>
        <begin position="16"/>
        <end position="21"/>
    </location>
    <ligand>
        <name>substrate</name>
    </ligand>
</feature>
<dbReference type="InterPro" id="IPR039657">
    <property type="entry name" value="Dimethylallyltransferase"/>
</dbReference>
<dbReference type="Proteomes" id="UP001337681">
    <property type="component" value="Unassembled WGS sequence"/>
</dbReference>
<evidence type="ECO:0000256" key="1">
    <source>
        <dbReference type="ARBA" id="ARBA00001946"/>
    </source>
</evidence>